<feature type="transmembrane region" description="Helical" evidence="6">
    <location>
        <begin position="344"/>
        <end position="362"/>
    </location>
</feature>
<dbReference type="GO" id="GO:0005886">
    <property type="term" value="C:plasma membrane"/>
    <property type="evidence" value="ECO:0007669"/>
    <property type="project" value="UniProtKB-SubCell"/>
</dbReference>
<dbReference type="OrthoDB" id="783189at2"/>
<comment type="subcellular location">
    <subcellularLocation>
        <location evidence="1">Cell membrane</location>
        <topology evidence="1">Multi-pass membrane protein</topology>
    </subcellularLocation>
</comment>
<evidence type="ECO:0000256" key="1">
    <source>
        <dbReference type="ARBA" id="ARBA00004651"/>
    </source>
</evidence>
<sequence length="514" mass="51920">MARAGTLPTVLTGVFVTVLDFFIVNVALPSLQHDLGAGASAVEWVVAGYGLVYGSGLVLGGQLGDVLGRRRAFALGLALFTLTSALCGLAPDTGTLIAARVAQGAAAALLTPQVLAILRTAYTGRAQVRVINAYALTIGLAAVFGQLIGGLLINADLFGLGWRACFLINVPIGLVTLAATFRVVPESRAVLPAQPAPSGLPAQPTSTGLSAQPTSASLPGRPAPTGLPGRSRHTGPAGARPRLDAGGAVLVTLALAAVLLPLIEGREQGWPLWTWLSPLAALVLLAVYALRRHPAPLIDPALFRERPFTVGLLTAVAFSMSMAAYFFVFALYVQQGRGLDALQAGLVFAPIGAGYLAASLLAPRLSARLGRQTIALGGLVRAGGLAILLVLAGVDAPIGALVPVLVLDGIGMGLAFAPITAVVLARVAPHHAGSAAGALATAQQVGNALGVGIIGVIYFGAVSGGVPHAFQDGLVYLIAGSLAITALVQFLPRASAAPAAPAVPAPTRPAAHHA</sequence>
<evidence type="ECO:0000256" key="6">
    <source>
        <dbReference type="SAM" id="Phobius"/>
    </source>
</evidence>
<comment type="caution">
    <text evidence="8">The sequence shown here is derived from an EMBL/GenBank/DDBJ whole genome shotgun (WGS) entry which is preliminary data.</text>
</comment>
<dbReference type="Proteomes" id="UP000431901">
    <property type="component" value="Unassembled WGS sequence"/>
</dbReference>
<proteinExistence type="predicted"/>
<protein>
    <submittedName>
        <fullName evidence="8">MFS transporter</fullName>
    </submittedName>
</protein>
<feature type="transmembrane region" description="Helical" evidence="6">
    <location>
        <begin position="41"/>
        <end position="60"/>
    </location>
</feature>
<feature type="transmembrane region" description="Helical" evidence="6">
    <location>
        <begin position="97"/>
        <end position="118"/>
    </location>
</feature>
<feature type="region of interest" description="Disordered" evidence="5">
    <location>
        <begin position="194"/>
        <end position="238"/>
    </location>
</feature>
<feature type="compositionally biased region" description="Polar residues" evidence="5">
    <location>
        <begin position="203"/>
        <end position="217"/>
    </location>
</feature>
<feature type="transmembrane region" description="Helical" evidence="6">
    <location>
        <begin position="7"/>
        <end position="29"/>
    </location>
</feature>
<evidence type="ECO:0000313" key="9">
    <source>
        <dbReference type="Proteomes" id="UP000431901"/>
    </source>
</evidence>
<dbReference type="PROSITE" id="PS50850">
    <property type="entry name" value="MFS"/>
    <property type="match status" value="1"/>
</dbReference>
<dbReference type="EMBL" id="WUTW01000003">
    <property type="protein sequence ID" value="MXQ66158.1"/>
    <property type="molecule type" value="Genomic_DNA"/>
</dbReference>
<dbReference type="SUPFAM" id="SSF103473">
    <property type="entry name" value="MFS general substrate transporter"/>
    <property type="match status" value="2"/>
</dbReference>
<dbReference type="Gene3D" id="1.20.1720.10">
    <property type="entry name" value="Multidrug resistance protein D"/>
    <property type="match status" value="1"/>
</dbReference>
<feature type="domain" description="Major facilitator superfamily (MFS) profile" evidence="7">
    <location>
        <begin position="6"/>
        <end position="497"/>
    </location>
</feature>
<feature type="transmembrane region" description="Helical" evidence="6">
    <location>
        <begin position="72"/>
        <end position="91"/>
    </location>
</feature>
<feature type="transmembrane region" description="Helical" evidence="6">
    <location>
        <begin position="436"/>
        <end position="461"/>
    </location>
</feature>
<dbReference type="CDD" id="cd17321">
    <property type="entry name" value="MFS_MMR_MDR_like"/>
    <property type="match status" value="1"/>
</dbReference>
<keyword evidence="2 6" id="KW-0812">Transmembrane</keyword>
<evidence type="ECO:0000259" key="7">
    <source>
        <dbReference type="PROSITE" id="PS50850"/>
    </source>
</evidence>
<evidence type="ECO:0000256" key="4">
    <source>
        <dbReference type="ARBA" id="ARBA00023136"/>
    </source>
</evidence>
<keyword evidence="3 6" id="KW-1133">Transmembrane helix</keyword>
<feature type="transmembrane region" description="Helical" evidence="6">
    <location>
        <begin position="160"/>
        <end position="181"/>
    </location>
</feature>
<feature type="transmembrane region" description="Helical" evidence="6">
    <location>
        <begin position="245"/>
        <end position="263"/>
    </location>
</feature>
<evidence type="ECO:0000256" key="3">
    <source>
        <dbReference type="ARBA" id="ARBA00022989"/>
    </source>
</evidence>
<feature type="transmembrane region" description="Helical" evidence="6">
    <location>
        <begin position="130"/>
        <end position="154"/>
    </location>
</feature>
<name>A0A6I4W911_9ACTN</name>
<gene>
    <name evidence="8" type="ORF">GQ466_19240</name>
</gene>
<dbReference type="PANTHER" id="PTHR42718">
    <property type="entry name" value="MAJOR FACILITATOR SUPERFAMILY MULTIDRUG TRANSPORTER MFSC"/>
    <property type="match status" value="1"/>
</dbReference>
<dbReference type="RefSeq" id="WP_161104339.1">
    <property type="nucleotide sequence ID" value="NZ_WUTW01000003.1"/>
</dbReference>
<dbReference type="InterPro" id="IPR020846">
    <property type="entry name" value="MFS_dom"/>
</dbReference>
<reference evidence="8 9" key="1">
    <citation type="submission" date="2019-12" db="EMBL/GenBank/DDBJ databases">
        <title>Nocardia macrotermitis sp. nov. and Nocardia aurantia sp. nov., isolated from the gut of the fungus growing-termite Macrotermes natalensis.</title>
        <authorList>
            <person name="Christine B."/>
            <person name="Rene B."/>
        </authorList>
    </citation>
    <scope>NUCLEOTIDE SEQUENCE [LARGE SCALE GENOMIC DNA]</scope>
    <source>
        <strain evidence="8 9">DSM 102126</strain>
    </source>
</reference>
<dbReference type="AlphaFoldDB" id="A0A6I4W911"/>
<keyword evidence="9" id="KW-1185">Reference proteome</keyword>
<dbReference type="Pfam" id="PF07690">
    <property type="entry name" value="MFS_1"/>
    <property type="match status" value="1"/>
</dbReference>
<evidence type="ECO:0000256" key="5">
    <source>
        <dbReference type="SAM" id="MobiDB-lite"/>
    </source>
</evidence>
<dbReference type="InterPro" id="IPR011701">
    <property type="entry name" value="MFS"/>
</dbReference>
<feature type="transmembrane region" description="Helical" evidence="6">
    <location>
        <begin position="310"/>
        <end position="332"/>
    </location>
</feature>
<dbReference type="GO" id="GO:0022857">
    <property type="term" value="F:transmembrane transporter activity"/>
    <property type="evidence" value="ECO:0007669"/>
    <property type="project" value="InterPro"/>
</dbReference>
<dbReference type="InterPro" id="IPR036259">
    <property type="entry name" value="MFS_trans_sf"/>
</dbReference>
<feature type="transmembrane region" description="Helical" evidence="6">
    <location>
        <begin position="473"/>
        <end position="491"/>
    </location>
</feature>
<dbReference type="Gene3D" id="1.20.1250.20">
    <property type="entry name" value="MFS general substrate transporter like domains"/>
    <property type="match status" value="1"/>
</dbReference>
<evidence type="ECO:0000313" key="8">
    <source>
        <dbReference type="EMBL" id="MXQ66158.1"/>
    </source>
</evidence>
<accession>A0A6I4W911</accession>
<dbReference type="PANTHER" id="PTHR42718:SF39">
    <property type="entry name" value="ACTINORHODIN TRANSPORTER-RELATED"/>
    <property type="match status" value="1"/>
</dbReference>
<organism evidence="8 9">
    <name type="scientific">Actinomadura rayongensis</name>
    <dbReference type="NCBI Taxonomy" id="1429076"/>
    <lineage>
        <taxon>Bacteria</taxon>
        <taxon>Bacillati</taxon>
        <taxon>Actinomycetota</taxon>
        <taxon>Actinomycetes</taxon>
        <taxon>Streptosporangiales</taxon>
        <taxon>Thermomonosporaceae</taxon>
        <taxon>Actinomadura</taxon>
    </lineage>
</organism>
<feature type="transmembrane region" description="Helical" evidence="6">
    <location>
        <begin position="374"/>
        <end position="394"/>
    </location>
</feature>
<evidence type="ECO:0000256" key="2">
    <source>
        <dbReference type="ARBA" id="ARBA00022692"/>
    </source>
</evidence>
<feature type="transmembrane region" description="Helical" evidence="6">
    <location>
        <begin position="400"/>
        <end position="424"/>
    </location>
</feature>
<keyword evidence="4 6" id="KW-0472">Membrane</keyword>
<feature type="transmembrane region" description="Helical" evidence="6">
    <location>
        <begin position="269"/>
        <end position="290"/>
    </location>
</feature>